<sequence length="61" mass="7148">MADLEGIGYGANSHWHWSCTLHRQLLLQFVTFTSIPRCHTFRLQLENPMLVSSLYVAYAWH</sequence>
<keyword evidence="2" id="KW-1185">Reference proteome</keyword>
<organism evidence="1 2">
    <name type="scientific">Ricinus communis</name>
    <name type="common">Castor bean</name>
    <dbReference type="NCBI Taxonomy" id="3988"/>
    <lineage>
        <taxon>Eukaryota</taxon>
        <taxon>Viridiplantae</taxon>
        <taxon>Streptophyta</taxon>
        <taxon>Embryophyta</taxon>
        <taxon>Tracheophyta</taxon>
        <taxon>Spermatophyta</taxon>
        <taxon>Magnoliopsida</taxon>
        <taxon>eudicotyledons</taxon>
        <taxon>Gunneridae</taxon>
        <taxon>Pentapetalae</taxon>
        <taxon>rosids</taxon>
        <taxon>fabids</taxon>
        <taxon>Malpighiales</taxon>
        <taxon>Euphorbiaceae</taxon>
        <taxon>Acalyphoideae</taxon>
        <taxon>Acalypheae</taxon>
        <taxon>Ricinus</taxon>
    </lineage>
</organism>
<protein>
    <submittedName>
        <fullName evidence="1">Uncharacterized protein</fullName>
    </submittedName>
</protein>
<name>B9S557_RICCO</name>
<dbReference type="Proteomes" id="UP000008311">
    <property type="component" value="Unassembled WGS sequence"/>
</dbReference>
<proteinExistence type="predicted"/>
<dbReference type="InParanoid" id="B9S557"/>
<gene>
    <name evidence="1" type="ORF">RCOM_1721480</name>
</gene>
<accession>B9S557</accession>
<reference evidence="2" key="1">
    <citation type="journal article" date="2010" name="Nat. Biotechnol.">
        <title>Draft genome sequence of the oilseed species Ricinus communis.</title>
        <authorList>
            <person name="Chan A.P."/>
            <person name="Crabtree J."/>
            <person name="Zhao Q."/>
            <person name="Lorenzi H."/>
            <person name="Orvis J."/>
            <person name="Puiu D."/>
            <person name="Melake-Berhan A."/>
            <person name="Jones K.M."/>
            <person name="Redman J."/>
            <person name="Chen G."/>
            <person name="Cahoon E.B."/>
            <person name="Gedil M."/>
            <person name="Stanke M."/>
            <person name="Haas B.J."/>
            <person name="Wortman J.R."/>
            <person name="Fraser-Liggett C.M."/>
            <person name="Ravel J."/>
            <person name="Rabinowicz P.D."/>
        </authorList>
    </citation>
    <scope>NUCLEOTIDE SEQUENCE [LARGE SCALE GENOMIC DNA]</scope>
    <source>
        <strain evidence="2">cv. Hale</strain>
    </source>
</reference>
<evidence type="ECO:0000313" key="1">
    <source>
        <dbReference type="EMBL" id="EEF41277.1"/>
    </source>
</evidence>
<dbReference type="AlphaFoldDB" id="B9S557"/>
<dbReference type="EMBL" id="EQ973868">
    <property type="protein sequence ID" value="EEF41277.1"/>
    <property type="molecule type" value="Genomic_DNA"/>
</dbReference>
<evidence type="ECO:0000313" key="2">
    <source>
        <dbReference type="Proteomes" id="UP000008311"/>
    </source>
</evidence>